<name>A0A1B7N3V5_9AGAM</name>
<dbReference type="PANTHER" id="PTHR23504:SF15">
    <property type="entry name" value="MAJOR FACILITATOR SUPERFAMILY (MFS) PROFILE DOMAIN-CONTAINING PROTEIN"/>
    <property type="match status" value="1"/>
</dbReference>
<feature type="transmembrane region" description="Helical" evidence="6">
    <location>
        <begin position="284"/>
        <end position="304"/>
    </location>
</feature>
<evidence type="ECO:0000256" key="2">
    <source>
        <dbReference type="ARBA" id="ARBA00022448"/>
    </source>
</evidence>
<keyword evidence="4 6" id="KW-1133">Transmembrane helix</keyword>
<dbReference type="EMBL" id="KV448247">
    <property type="protein sequence ID" value="OAX39512.1"/>
    <property type="molecule type" value="Genomic_DNA"/>
</dbReference>
<evidence type="ECO:0000256" key="3">
    <source>
        <dbReference type="ARBA" id="ARBA00022692"/>
    </source>
</evidence>
<feature type="transmembrane region" description="Helical" evidence="6">
    <location>
        <begin position="324"/>
        <end position="343"/>
    </location>
</feature>
<gene>
    <name evidence="8" type="ORF">K503DRAFT_689487</name>
</gene>
<evidence type="ECO:0000256" key="1">
    <source>
        <dbReference type="ARBA" id="ARBA00004141"/>
    </source>
</evidence>
<protein>
    <submittedName>
        <fullName evidence="8">MFS multidrug-resistance DHA1 sub-family</fullName>
    </submittedName>
</protein>
<keyword evidence="2" id="KW-0813">Transport</keyword>
<keyword evidence="9" id="KW-1185">Reference proteome</keyword>
<keyword evidence="3 6" id="KW-0812">Transmembrane</keyword>
<dbReference type="Gene3D" id="1.20.1250.20">
    <property type="entry name" value="MFS general substrate transporter like domains"/>
    <property type="match status" value="1"/>
</dbReference>
<evidence type="ECO:0000256" key="4">
    <source>
        <dbReference type="ARBA" id="ARBA00022989"/>
    </source>
</evidence>
<dbReference type="PANTHER" id="PTHR23504">
    <property type="entry name" value="MAJOR FACILITATOR SUPERFAMILY DOMAIN-CONTAINING PROTEIN 10"/>
    <property type="match status" value="1"/>
</dbReference>
<organism evidence="8 9">
    <name type="scientific">Rhizopogon vinicolor AM-OR11-026</name>
    <dbReference type="NCBI Taxonomy" id="1314800"/>
    <lineage>
        <taxon>Eukaryota</taxon>
        <taxon>Fungi</taxon>
        <taxon>Dikarya</taxon>
        <taxon>Basidiomycota</taxon>
        <taxon>Agaricomycotina</taxon>
        <taxon>Agaricomycetes</taxon>
        <taxon>Agaricomycetidae</taxon>
        <taxon>Boletales</taxon>
        <taxon>Suillineae</taxon>
        <taxon>Rhizopogonaceae</taxon>
        <taxon>Rhizopogon</taxon>
    </lineage>
</organism>
<dbReference type="Pfam" id="PF07690">
    <property type="entry name" value="MFS_1"/>
    <property type="match status" value="1"/>
</dbReference>
<feature type="transmembrane region" description="Helical" evidence="6">
    <location>
        <begin position="355"/>
        <end position="374"/>
    </location>
</feature>
<dbReference type="InterPro" id="IPR036259">
    <property type="entry name" value="MFS_trans_sf"/>
</dbReference>
<dbReference type="OrthoDB" id="419616at2759"/>
<evidence type="ECO:0000256" key="5">
    <source>
        <dbReference type="ARBA" id="ARBA00023136"/>
    </source>
</evidence>
<dbReference type="InterPro" id="IPR011701">
    <property type="entry name" value="MFS"/>
</dbReference>
<dbReference type="Proteomes" id="UP000092154">
    <property type="component" value="Unassembled WGS sequence"/>
</dbReference>
<dbReference type="GO" id="GO:0016020">
    <property type="term" value="C:membrane"/>
    <property type="evidence" value="ECO:0007669"/>
    <property type="project" value="UniProtKB-SubCell"/>
</dbReference>
<dbReference type="SUPFAM" id="SSF103473">
    <property type="entry name" value="MFS general substrate transporter"/>
    <property type="match status" value="1"/>
</dbReference>
<feature type="transmembrane region" description="Helical" evidence="6">
    <location>
        <begin position="386"/>
        <end position="413"/>
    </location>
</feature>
<dbReference type="InterPro" id="IPR020846">
    <property type="entry name" value="MFS_dom"/>
</dbReference>
<keyword evidence="5 6" id="KW-0472">Membrane</keyword>
<evidence type="ECO:0000313" key="8">
    <source>
        <dbReference type="EMBL" id="OAX39512.1"/>
    </source>
</evidence>
<evidence type="ECO:0000256" key="6">
    <source>
        <dbReference type="SAM" id="Phobius"/>
    </source>
</evidence>
<feature type="transmembrane region" description="Helical" evidence="6">
    <location>
        <begin position="203"/>
        <end position="225"/>
    </location>
</feature>
<comment type="subcellular location">
    <subcellularLocation>
        <location evidence="1">Membrane</location>
        <topology evidence="1">Multi-pass membrane protein</topology>
    </subcellularLocation>
</comment>
<evidence type="ECO:0000259" key="7">
    <source>
        <dbReference type="PROSITE" id="PS50850"/>
    </source>
</evidence>
<dbReference type="InParanoid" id="A0A1B7N3V5"/>
<feature type="transmembrane region" description="Helical" evidence="6">
    <location>
        <begin position="460"/>
        <end position="479"/>
    </location>
</feature>
<feature type="domain" description="Major facilitator superfamily (MFS) profile" evidence="7">
    <location>
        <begin position="29"/>
        <end position="484"/>
    </location>
</feature>
<dbReference type="PROSITE" id="PS50850">
    <property type="entry name" value="MFS"/>
    <property type="match status" value="1"/>
</dbReference>
<proteinExistence type="predicted"/>
<feature type="transmembrane region" description="Helical" evidence="6">
    <location>
        <begin position="102"/>
        <end position="120"/>
    </location>
</feature>
<dbReference type="GO" id="GO:0022857">
    <property type="term" value="F:transmembrane transporter activity"/>
    <property type="evidence" value="ECO:0007669"/>
    <property type="project" value="InterPro"/>
</dbReference>
<dbReference type="AlphaFoldDB" id="A0A1B7N3V5"/>
<sequence>MSQQEVDEETPLLQPLQQKRARTPLPWRQFSIILFLQLAEPLTSQVISPFTPQLIRDIGITNGDETRVGYYVGLMHSLFFATQTLTVLHWSRLSDHIGRKPVILTGLFGLSISMYCFGLSRTFTGLVLSRALNGALNGNIGVMKSMMIEITDSTNLPQAYAYMPIAWSSGGTLGPLIGGSLSRPADRFPNIFGHSQFLKTYPYFLPCAVPATFSALAWIVTFFFLKETVPTRVTLGRLLKGKSREDSSTVKVFTTPSESTDTVQRANADDVKPLPLRSLLIPRVIIAAGNYAALSLFDIAFRAVQPLFYATPLELGGLGLDPPRIGNILAIYGVMNGLFQIFFFADLHDRFGSKIIYSASMAAIIPMIITLPILHAVARVQGLSLIVWSIVGLQLALSTIFNLAYSCVFIYIAAASPNQASLGATNGIAQLGVSIVRTIGPASATSMFSLSIKNPQHAWMVYYYLITLACIGICASLLLPRRLWKN</sequence>
<evidence type="ECO:0000313" key="9">
    <source>
        <dbReference type="Proteomes" id="UP000092154"/>
    </source>
</evidence>
<reference evidence="8 9" key="1">
    <citation type="submission" date="2016-06" db="EMBL/GenBank/DDBJ databases">
        <title>Comparative genomics of the ectomycorrhizal sister species Rhizopogon vinicolor and Rhizopogon vesiculosus (Basidiomycota: Boletales) reveals a divergence of the mating type B locus.</title>
        <authorList>
            <consortium name="DOE Joint Genome Institute"/>
            <person name="Mujic A.B."/>
            <person name="Kuo A."/>
            <person name="Tritt A."/>
            <person name="Lipzen A."/>
            <person name="Chen C."/>
            <person name="Johnson J."/>
            <person name="Sharma A."/>
            <person name="Barry K."/>
            <person name="Grigoriev I.V."/>
            <person name="Spatafora J.W."/>
        </authorList>
    </citation>
    <scope>NUCLEOTIDE SEQUENCE [LARGE SCALE GENOMIC DNA]</scope>
    <source>
        <strain evidence="8 9">AM-OR11-026</strain>
    </source>
</reference>
<accession>A0A1B7N3V5</accession>
<feature type="transmembrane region" description="Helical" evidence="6">
    <location>
        <begin position="68"/>
        <end position="90"/>
    </location>
</feature>